<dbReference type="Proteomes" id="UP000056252">
    <property type="component" value="Chromosome"/>
</dbReference>
<gene>
    <name evidence="1" type="ORF">AS203_02930</name>
</gene>
<accession>A0A0S2KIM4</accession>
<organism evidence="1 2">
    <name type="scientific">Hoylesella enoeca</name>
    <dbReference type="NCBI Taxonomy" id="76123"/>
    <lineage>
        <taxon>Bacteria</taxon>
        <taxon>Pseudomonadati</taxon>
        <taxon>Bacteroidota</taxon>
        <taxon>Bacteroidia</taxon>
        <taxon>Bacteroidales</taxon>
        <taxon>Prevotellaceae</taxon>
        <taxon>Hoylesella</taxon>
    </lineage>
</organism>
<dbReference type="AlphaFoldDB" id="A0A0S2KIM4"/>
<dbReference type="KEGG" id="peo:AS203_02930"/>
<name>A0A0S2KIM4_9BACT</name>
<keyword evidence="2" id="KW-1185">Reference proteome</keyword>
<dbReference type="EMBL" id="CP013195">
    <property type="protein sequence ID" value="ALO48167.1"/>
    <property type="molecule type" value="Genomic_DNA"/>
</dbReference>
<proteinExistence type="predicted"/>
<evidence type="ECO:0000313" key="2">
    <source>
        <dbReference type="Proteomes" id="UP000056252"/>
    </source>
</evidence>
<reference evidence="2" key="1">
    <citation type="submission" date="2015-11" db="EMBL/GenBank/DDBJ databases">
        <authorList>
            <person name="Holder M.E."/>
            <person name="Ajami N.J."/>
            <person name="Petrosino J.F."/>
        </authorList>
    </citation>
    <scope>NUCLEOTIDE SEQUENCE [LARGE SCALE GENOMIC DNA]</scope>
    <source>
        <strain evidence="2">F0113</strain>
    </source>
</reference>
<evidence type="ECO:0000313" key="1">
    <source>
        <dbReference type="EMBL" id="ALO48167.1"/>
    </source>
</evidence>
<sequence>MKSYTDTLLSGSIKKAGETKKKPGPPDTHIQFGLYLYDDIFTVSACKDKEDFWNLQAFWRKTSKIVQIFFYRRGEGLSVGWVSGWMRLVVAEGLTKACPCDLSVGRLITRGKKHVKIETKRRRDLLIRSIRSVINSNRIE</sequence>
<protein>
    <submittedName>
        <fullName evidence="1">Uncharacterized protein</fullName>
    </submittedName>
</protein>